<name>A0ABP7LK03_9ACTN</name>
<evidence type="ECO:0000259" key="3">
    <source>
        <dbReference type="Pfam" id="PF03446"/>
    </source>
</evidence>
<dbReference type="InterPro" id="IPR048666">
    <property type="entry name" value="RedAm-like_C"/>
</dbReference>
<dbReference type="Gene3D" id="1.10.1040.10">
    <property type="entry name" value="N-(1-d-carboxylethyl)-l-norvaline Dehydrogenase, domain 2"/>
    <property type="match status" value="1"/>
</dbReference>
<dbReference type="Proteomes" id="UP001501000">
    <property type="component" value="Unassembled WGS sequence"/>
</dbReference>
<gene>
    <name evidence="5" type="ORF">GCM10022244_11060</name>
</gene>
<dbReference type="InterPro" id="IPR008927">
    <property type="entry name" value="6-PGluconate_DH-like_C_sf"/>
</dbReference>
<dbReference type="InterPro" id="IPR051265">
    <property type="entry name" value="HIBADH-related_NP60_sf"/>
</dbReference>
<dbReference type="EMBL" id="BAABAJ010000002">
    <property type="protein sequence ID" value="GAA3902595.1"/>
    <property type="molecule type" value="Genomic_DNA"/>
</dbReference>
<dbReference type="Pfam" id="PF03446">
    <property type="entry name" value="NAD_binding_2"/>
    <property type="match status" value="1"/>
</dbReference>
<dbReference type="Gene3D" id="3.40.50.720">
    <property type="entry name" value="NAD(P)-binding Rossmann-like Domain"/>
    <property type="match status" value="1"/>
</dbReference>
<dbReference type="InterPro" id="IPR036291">
    <property type="entry name" value="NAD(P)-bd_dom_sf"/>
</dbReference>
<sequence>MQTSPQNSHSVTVIGLGPMGRAMAAAYLDRGYAVTVWNRTASRAEELVNKGAVLAAGPEEAIAANEVVVLSLTDYDAVHGILDAVDPAVFKGRVIVNLSSDTPERAREGAAWLAERGAVQLTGGVLVPPSGVGDPESATFYSGPLETFEAHRETLSVITGKTDHRGEDPGLAALYYQLNMVMFWTALSGYWQALAVAGAHGISAAELLPYAHGALDLGRFLDFYAPRVDAGNHAGDVDRLTMGLASTEHVLHTVTDAGVDGTLPAAVVELFRRGVEAGRGGDSSSSLVEVLRKP</sequence>
<comment type="similarity">
    <text evidence="1">Belongs to the HIBADH-related family.</text>
</comment>
<dbReference type="InterPro" id="IPR015815">
    <property type="entry name" value="HIBADH-related"/>
</dbReference>
<evidence type="ECO:0000256" key="1">
    <source>
        <dbReference type="ARBA" id="ARBA00009080"/>
    </source>
</evidence>
<dbReference type="PANTHER" id="PTHR43580">
    <property type="entry name" value="OXIDOREDUCTASE GLYR1-RELATED"/>
    <property type="match status" value="1"/>
</dbReference>
<evidence type="ECO:0000259" key="4">
    <source>
        <dbReference type="Pfam" id="PF21761"/>
    </source>
</evidence>
<comment type="caution">
    <text evidence="5">The sequence shown here is derived from an EMBL/GenBank/DDBJ whole genome shotgun (WGS) entry which is preliminary data.</text>
</comment>
<dbReference type="PANTHER" id="PTHR43580:SF2">
    <property type="entry name" value="CYTOKINE-LIKE NUCLEAR FACTOR N-PAC"/>
    <property type="match status" value="1"/>
</dbReference>
<keyword evidence="6" id="KW-1185">Reference proteome</keyword>
<reference evidence="6" key="1">
    <citation type="journal article" date="2019" name="Int. J. Syst. Evol. Microbiol.">
        <title>The Global Catalogue of Microorganisms (GCM) 10K type strain sequencing project: providing services to taxonomists for standard genome sequencing and annotation.</title>
        <authorList>
            <consortium name="The Broad Institute Genomics Platform"/>
            <consortium name="The Broad Institute Genome Sequencing Center for Infectious Disease"/>
            <person name="Wu L."/>
            <person name="Ma J."/>
        </authorList>
    </citation>
    <scope>NUCLEOTIDE SEQUENCE [LARGE SCALE GENOMIC DNA]</scope>
    <source>
        <strain evidence="6">JCM 16956</strain>
    </source>
</reference>
<organism evidence="5 6">
    <name type="scientific">Streptomyces gulbargensis</name>
    <dbReference type="NCBI Taxonomy" id="364901"/>
    <lineage>
        <taxon>Bacteria</taxon>
        <taxon>Bacillati</taxon>
        <taxon>Actinomycetota</taxon>
        <taxon>Actinomycetes</taxon>
        <taxon>Kitasatosporales</taxon>
        <taxon>Streptomycetaceae</taxon>
        <taxon>Streptomyces</taxon>
    </lineage>
</organism>
<dbReference type="PIRSF" id="PIRSF000103">
    <property type="entry name" value="HIBADH"/>
    <property type="match status" value="1"/>
</dbReference>
<dbReference type="Pfam" id="PF21761">
    <property type="entry name" value="RedAm-like_C"/>
    <property type="match status" value="1"/>
</dbReference>
<dbReference type="SUPFAM" id="SSF48179">
    <property type="entry name" value="6-phosphogluconate dehydrogenase C-terminal domain-like"/>
    <property type="match status" value="1"/>
</dbReference>
<evidence type="ECO:0000313" key="6">
    <source>
        <dbReference type="Proteomes" id="UP001501000"/>
    </source>
</evidence>
<dbReference type="InterPro" id="IPR013328">
    <property type="entry name" value="6PGD_dom2"/>
</dbReference>
<protein>
    <submittedName>
        <fullName evidence="5">NAD(P)-binding domain-containing protein</fullName>
    </submittedName>
</protein>
<keyword evidence="2" id="KW-0560">Oxidoreductase</keyword>
<evidence type="ECO:0000313" key="5">
    <source>
        <dbReference type="EMBL" id="GAA3902595.1"/>
    </source>
</evidence>
<proteinExistence type="inferred from homology"/>
<dbReference type="SUPFAM" id="SSF51735">
    <property type="entry name" value="NAD(P)-binding Rossmann-fold domains"/>
    <property type="match status" value="1"/>
</dbReference>
<accession>A0ABP7LK03</accession>
<evidence type="ECO:0000256" key="2">
    <source>
        <dbReference type="ARBA" id="ARBA00023002"/>
    </source>
</evidence>
<feature type="domain" description="6-phosphogluconate dehydrogenase NADP-binding" evidence="3">
    <location>
        <begin position="11"/>
        <end position="161"/>
    </location>
</feature>
<dbReference type="InterPro" id="IPR006115">
    <property type="entry name" value="6PGDH_NADP-bd"/>
</dbReference>
<feature type="domain" description="NADPH-dependent reductive aminase-like C-terminal" evidence="4">
    <location>
        <begin position="168"/>
        <end position="293"/>
    </location>
</feature>